<keyword evidence="3" id="KW-1185">Reference proteome</keyword>
<accession>A0ABZ2VNQ2</accession>
<dbReference type="Proteomes" id="UP001485505">
    <property type="component" value="Chromosome"/>
</dbReference>
<organism evidence="2 3">
    <name type="scientific">Bacillus paramobilis</name>
    <dbReference type="NCBI Taxonomy" id="2817477"/>
    <lineage>
        <taxon>Bacteria</taxon>
        <taxon>Bacillati</taxon>
        <taxon>Bacillota</taxon>
        <taxon>Bacilli</taxon>
        <taxon>Bacillales</taxon>
        <taxon>Bacillaceae</taxon>
        <taxon>Bacillus</taxon>
        <taxon>Bacillus cereus group</taxon>
    </lineage>
</organism>
<gene>
    <name evidence="2" type="ORF">AABL52_00210</name>
</gene>
<dbReference type="RefSeq" id="WP_341518720.1">
    <property type="nucleotide sequence ID" value="NZ_CP151108.1"/>
</dbReference>
<reference evidence="2 3" key="1">
    <citation type="submission" date="2024-04" db="EMBL/GenBank/DDBJ databases">
        <title>Complete genome sequence of Bacillus mobilis strains derived from soil.</title>
        <authorList>
            <person name="Jung H."/>
            <person name="Choi S."/>
            <person name="Kim Y."/>
            <person name="Han J.A."/>
            <person name="Kim E.Y."/>
            <person name="Lee H.-S."/>
        </authorList>
    </citation>
    <scope>NUCLEOTIDE SEQUENCE [LARGE SCALE GENOMIC DNA]</scope>
    <source>
        <strain evidence="2 3">IMGN7</strain>
    </source>
</reference>
<dbReference type="Pfam" id="PF05144">
    <property type="entry name" value="Phage_CRI"/>
    <property type="match status" value="1"/>
</dbReference>
<protein>
    <submittedName>
        <fullName evidence="2">Phage/plasmid replication protein</fullName>
    </submittedName>
</protein>
<name>A0ABZ2VNQ2_9BACI</name>
<evidence type="ECO:0000313" key="3">
    <source>
        <dbReference type="Proteomes" id="UP001485505"/>
    </source>
</evidence>
<evidence type="ECO:0000259" key="1">
    <source>
        <dbReference type="Pfam" id="PF05144"/>
    </source>
</evidence>
<evidence type="ECO:0000313" key="2">
    <source>
        <dbReference type="EMBL" id="WZF30844.1"/>
    </source>
</evidence>
<sequence length="286" mass="34008">MFDTIILKSTNIEIDINILNQYEYKDFSYYDNNKNLITKIEFKLEYLRIKYYLQTKTLAVTASVARVINKINNLIQGVFELETFWRNLDELLLNYLQITVDKEEWTVSRLDITRDIETKNIEQAIERLSKLSFSKYTKNLYNDNEGVTFSNKTSAIVIYNKQEQYMSIKENEANIQAAANILRIEIRPSRYTMKQYDSTRKAVNLLTKEYAEYILEKYHFKELMTQMKKYNRKKNFTPLSVSNIKNMETAAGFNYLINTYGEKKVKESMTLSTFKNRKRLIKSLNQ</sequence>
<dbReference type="EMBL" id="CP151108">
    <property type="protein sequence ID" value="WZF30844.1"/>
    <property type="molecule type" value="Genomic_DNA"/>
</dbReference>
<proteinExistence type="predicted"/>
<dbReference type="InterPro" id="IPR022686">
    <property type="entry name" value="G2P_N"/>
</dbReference>
<feature type="domain" description="Replication-associated protein G2P N-terminal" evidence="1">
    <location>
        <begin position="95"/>
        <end position="196"/>
    </location>
</feature>